<evidence type="ECO:0000313" key="2">
    <source>
        <dbReference type="EMBL" id="GAA4883405.1"/>
    </source>
</evidence>
<dbReference type="InterPro" id="IPR000073">
    <property type="entry name" value="AB_hydrolase_1"/>
</dbReference>
<name>A0ABP9EPX7_9GAMM</name>
<evidence type="ECO:0000313" key="3">
    <source>
        <dbReference type="Proteomes" id="UP001499988"/>
    </source>
</evidence>
<dbReference type="InterPro" id="IPR000639">
    <property type="entry name" value="Epox_hydrolase-like"/>
</dbReference>
<reference evidence="3" key="1">
    <citation type="journal article" date="2019" name="Int. J. Syst. Evol. Microbiol.">
        <title>The Global Catalogue of Microorganisms (GCM) 10K type strain sequencing project: providing services to taxonomists for standard genome sequencing and annotation.</title>
        <authorList>
            <consortium name="The Broad Institute Genomics Platform"/>
            <consortium name="The Broad Institute Genome Sequencing Center for Infectious Disease"/>
            <person name="Wu L."/>
            <person name="Ma J."/>
        </authorList>
    </citation>
    <scope>NUCLEOTIDE SEQUENCE [LARGE SCALE GENOMIC DNA]</scope>
    <source>
        <strain evidence="3">JCM 18401</strain>
    </source>
</reference>
<organism evidence="2 3">
    <name type="scientific">Ferrimonas pelagia</name>
    <dbReference type="NCBI Taxonomy" id="1177826"/>
    <lineage>
        <taxon>Bacteria</taxon>
        <taxon>Pseudomonadati</taxon>
        <taxon>Pseudomonadota</taxon>
        <taxon>Gammaproteobacteria</taxon>
        <taxon>Alteromonadales</taxon>
        <taxon>Ferrimonadaceae</taxon>
        <taxon>Ferrimonas</taxon>
    </lineage>
</organism>
<feature type="domain" description="AB hydrolase-1" evidence="1">
    <location>
        <begin position="33"/>
        <end position="261"/>
    </location>
</feature>
<gene>
    <name evidence="2" type="ORF">GCM10023333_17060</name>
</gene>
<dbReference type="Gene3D" id="3.40.50.1820">
    <property type="entry name" value="alpha/beta hydrolase"/>
    <property type="match status" value="1"/>
</dbReference>
<protein>
    <submittedName>
        <fullName evidence="2">Alpha/beta fold hydrolase</fullName>
    </submittedName>
</protein>
<dbReference type="PANTHER" id="PTHR43689:SF8">
    <property type="entry name" value="ALPHA_BETA-HYDROLASES SUPERFAMILY PROTEIN"/>
    <property type="match status" value="1"/>
</dbReference>
<sequence length="278" mass="30606">MRAIPQDQIISLDLPQLAQPLQLHYHEAGSGEPVLFIHGSGPGASGYSNFKGNFRVFGEAGYRAIVPDLPGYGLSDKPDTQYHLDLFVDAMTGLLDRLDIGQVTLVGNSLGGAIALKMALDNPARVKKLLLMAPGGLMDKAEYYQRMEGIQTMAAAFAAGELRDAVGMKRLLCLQLFDASQVTDETVAERVNVVLEQPACVLSTMDVPNMAQRLGELSCPIFVMWGMNDKFCPVDGVETLMNHCRNIRVQLLSECGHWVMVEYQDLFNRQCLDFIAHD</sequence>
<dbReference type="Proteomes" id="UP001499988">
    <property type="component" value="Unassembled WGS sequence"/>
</dbReference>
<dbReference type="InterPro" id="IPR029058">
    <property type="entry name" value="AB_hydrolase_fold"/>
</dbReference>
<dbReference type="PRINTS" id="PR00412">
    <property type="entry name" value="EPOXHYDRLASE"/>
</dbReference>
<comment type="caution">
    <text evidence="2">The sequence shown here is derived from an EMBL/GenBank/DDBJ whole genome shotgun (WGS) entry which is preliminary data.</text>
</comment>
<accession>A0ABP9EPX7</accession>
<dbReference type="PANTHER" id="PTHR43689">
    <property type="entry name" value="HYDROLASE"/>
    <property type="match status" value="1"/>
</dbReference>
<dbReference type="EMBL" id="BAABJZ010000024">
    <property type="protein sequence ID" value="GAA4883405.1"/>
    <property type="molecule type" value="Genomic_DNA"/>
</dbReference>
<keyword evidence="3" id="KW-1185">Reference proteome</keyword>
<proteinExistence type="predicted"/>
<dbReference type="PRINTS" id="PR00111">
    <property type="entry name" value="ABHYDROLASE"/>
</dbReference>
<dbReference type="GO" id="GO:0016787">
    <property type="term" value="F:hydrolase activity"/>
    <property type="evidence" value="ECO:0007669"/>
    <property type="project" value="UniProtKB-KW"/>
</dbReference>
<dbReference type="Pfam" id="PF00561">
    <property type="entry name" value="Abhydrolase_1"/>
    <property type="match status" value="1"/>
</dbReference>
<dbReference type="RefSeq" id="WP_345334936.1">
    <property type="nucleotide sequence ID" value="NZ_BAABJZ010000024.1"/>
</dbReference>
<evidence type="ECO:0000259" key="1">
    <source>
        <dbReference type="Pfam" id="PF00561"/>
    </source>
</evidence>
<keyword evidence="2" id="KW-0378">Hydrolase</keyword>
<dbReference type="SUPFAM" id="SSF53474">
    <property type="entry name" value="alpha/beta-Hydrolases"/>
    <property type="match status" value="1"/>
</dbReference>